<reference evidence="3" key="1">
    <citation type="journal article" date="2021" name="Proc. Natl. Acad. Sci. U.S.A.">
        <title>A Catalog of Tens of Thousands of Viruses from Human Metagenomes Reveals Hidden Associations with Chronic Diseases.</title>
        <authorList>
            <person name="Tisza M.J."/>
            <person name="Buck C.B."/>
        </authorList>
    </citation>
    <scope>NUCLEOTIDE SEQUENCE</scope>
    <source>
        <strain evidence="3">Ct2iq11</strain>
    </source>
</reference>
<evidence type="ECO:0000313" key="3">
    <source>
        <dbReference type="EMBL" id="DAF65016.1"/>
    </source>
</evidence>
<dbReference type="CDD" id="cd00198">
    <property type="entry name" value="vWFA"/>
    <property type="match status" value="1"/>
</dbReference>
<dbReference type="Pfam" id="PF00092">
    <property type="entry name" value="VWA"/>
    <property type="match status" value="1"/>
</dbReference>
<name>A0A8S5TPH4_9CAUD</name>
<dbReference type="EMBL" id="BK032872">
    <property type="protein sequence ID" value="DAF65016.1"/>
    <property type="molecule type" value="Genomic_DNA"/>
</dbReference>
<evidence type="ECO:0000259" key="2">
    <source>
        <dbReference type="PROSITE" id="PS50234"/>
    </source>
</evidence>
<dbReference type="InterPro" id="IPR036465">
    <property type="entry name" value="vWFA_dom_sf"/>
</dbReference>
<accession>A0A8S5TPH4</accession>
<organism evidence="3">
    <name type="scientific">Podoviridae sp. ct2iq11</name>
    <dbReference type="NCBI Taxonomy" id="2827720"/>
    <lineage>
        <taxon>Viruses</taxon>
        <taxon>Duplodnaviria</taxon>
        <taxon>Heunggongvirae</taxon>
        <taxon>Uroviricota</taxon>
        <taxon>Caudoviricetes</taxon>
    </lineage>
</organism>
<dbReference type="PROSITE" id="PS50234">
    <property type="entry name" value="VWFA"/>
    <property type="match status" value="1"/>
</dbReference>
<evidence type="ECO:0000256" key="1">
    <source>
        <dbReference type="SAM" id="MobiDB-lite"/>
    </source>
</evidence>
<dbReference type="InterPro" id="IPR002035">
    <property type="entry name" value="VWF_A"/>
</dbReference>
<feature type="domain" description="VWFA" evidence="2">
    <location>
        <begin position="405"/>
        <end position="533"/>
    </location>
</feature>
<dbReference type="Gene3D" id="3.40.50.410">
    <property type="entry name" value="von Willebrand factor, type A domain"/>
    <property type="match status" value="1"/>
</dbReference>
<feature type="region of interest" description="Disordered" evidence="1">
    <location>
        <begin position="213"/>
        <end position="241"/>
    </location>
</feature>
<dbReference type="SUPFAM" id="SSF53300">
    <property type="entry name" value="vWA-like"/>
    <property type="match status" value="1"/>
</dbReference>
<protein>
    <recommendedName>
        <fullName evidence="2">VWFA domain-containing protein</fullName>
    </recommendedName>
</protein>
<dbReference type="SMART" id="SM00327">
    <property type="entry name" value="VWA"/>
    <property type="match status" value="1"/>
</dbReference>
<sequence>MLENGLFIASMSKLASMLGARYGVKVQVSGTGAFTDYSGKSPIINLPLVTAERGQEVLLRGYIDHEAGHVRYTNRKIFNNSRVQQVYLVKTLWNICEDVYIERRMSAAFKGCGQNLRRIAIVLFRGKIEPTTSEPVLEQALSYILYGCRSIPVQELRPEAAVLRDAFPWPSILPELDKLIARSVVTRNSDECLSLAEEMEALILSAYKQEYGEKQSQQDSQSGQGQGQGSQKPLTKAEQKRAASLKKKLDKAINKIAKEQVGSDNITPGEMWEIMKKDMAKSINAGHGYYSSGAEDIQHKLDIGKAIADQIAPNNDAYTYTGCRSMTIRKAAGCNPLSQEDIILGDRMAVQLASRMSSILQTRSLVKRGTGSVGTRLDNHRLYRPAVGDARIFRHDIPGRTPDVEIMCLVDTSGSMYGDSISTVNQTVYAIVKATQNIRGCAVGIMSFNSTMESVKDMHTPVPPVRLTKMEANGGTYLGSALMRVLDCFTEKARRHVVIILTDGMADDLPILSSALDRAEQNAVEVYGLGIGDGGSYIGNVMGRKHFREVCQNSAIPAALLGMLGQALRI</sequence>
<proteinExistence type="predicted"/>